<keyword evidence="5" id="KW-0067">ATP-binding</keyword>
<dbReference type="InterPro" id="IPR004604">
    <property type="entry name" value="DNA_recomb/repair_RecN"/>
</dbReference>
<accession>A0ABR9VQB7</accession>
<dbReference type="PIRSF" id="PIRSF003128">
    <property type="entry name" value="RecN"/>
    <property type="match status" value="1"/>
</dbReference>
<name>A0ABR9VQB7_9SYNC</name>
<dbReference type="Proteomes" id="UP000658720">
    <property type="component" value="Unassembled WGS sequence"/>
</dbReference>
<evidence type="ECO:0000256" key="1">
    <source>
        <dbReference type="ARBA" id="ARBA00009441"/>
    </source>
</evidence>
<dbReference type="SUPFAM" id="SSF52540">
    <property type="entry name" value="P-loop containing nucleoside triphosphate hydrolases"/>
    <property type="match status" value="1"/>
</dbReference>
<evidence type="ECO:0000256" key="9">
    <source>
        <dbReference type="SAM" id="Coils"/>
    </source>
</evidence>
<dbReference type="RefSeq" id="WP_194018589.1">
    <property type="nucleotide sequence ID" value="NZ_JADEVV010000002.1"/>
</dbReference>
<organism evidence="11 12">
    <name type="scientific">Synechocystis salina LEGE 00031</name>
    <dbReference type="NCBI Taxonomy" id="1828736"/>
    <lineage>
        <taxon>Bacteria</taxon>
        <taxon>Bacillati</taxon>
        <taxon>Cyanobacteriota</taxon>
        <taxon>Cyanophyceae</taxon>
        <taxon>Synechococcales</taxon>
        <taxon>Merismopediaceae</taxon>
        <taxon>Synechocystis</taxon>
    </lineage>
</organism>
<dbReference type="PANTHER" id="PTHR11059:SF0">
    <property type="entry name" value="DNA REPAIR PROTEIN RECN"/>
    <property type="match status" value="1"/>
</dbReference>
<evidence type="ECO:0000256" key="8">
    <source>
        <dbReference type="PIRNR" id="PIRNR003128"/>
    </source>
</evidence>
<sequence>MLLSLRIINFALIDCLEINFGQGLNVLTGETGAGKSILLDAIDLLLGGKAGARVLRQGCPNGSIEGIFNAPPAINQWLVAQAIEPLEDNTIACTREFSKKGSSLNSRSRLNGVLVNRQILAELRSQLVEITAQGQTQQLLDPGEQRQLLDLFGGQALLEKRQAVENAYKQFTQAKQALIARQQSEQNRLQRLDFLTYQLQELTEAALTDGDEWELLIQEQEKLSHVVELQQLSYQATQLLYQSERDAPAIADLLGDAEGQLQTMAEFDSGLNPLLELVQTALTQVIEAGRQVQRYGDNLEADPERLGEVEERLQILKRISRKYGPSLTEAITYQEKIQAEYDQLTDGEQSLAQLQEALTEAEQKLIKHCGQLTLIRQKTAQKLEKRLVQELKPLAMEKVIFVCQLESTPPSSFGAEQVVFYFSPNTGEKIQPLAATASGGEMSRFLLALKACFSDLSPPSQTLIFDEIDVGVSGKVAQAIADKLAQLSQRQQLLCVTHQPLVAALADVHFHVDKVVINENIADPANPQLDEDLRTVIRITPLQSDGDRQQELAQLTGGHSAKEALAFAQSLLEKSAARRQASQV</sequence>
<dbReference type="PANTHER" id="PTHR11059">
    <property type="entry name" value="DNA REPAIR PROTEIN RECN"/>
    <property type="match status" value="1"/>
</dbReference>
<dbReference type="InterPro" id="IPR027417">
    <property type="entry name" value="P-loop_NTPase"/>
</dbReference>
<evidence type="ECO:0000313" key="12">
    <source>
        <dbReference type="Proteomes" id="UP000658720"/>
    </source>
</evidence>
<reference evidence="11 12" key="1">
    <citation type="submission" date="2020-10" db="EMBL/GenBank/DDBJ databases">
        <authorList>
            <person name="Castelo-Branco R."/>
            <person name="Eusebio N."/>
            <person name="Adriana R."/>
            <person name="Vieira A."/>
            <person name="Brugerolle De Fraissinette N."/>
            <person name="Rezende De Castro R."/>
            <person name="Schneider M.P."/>
            <person name="Vasconcelos V."/>
            <person name="Leao P.N."/>
        </authorList>
    </citation>
    <scope>NUCLEOTIDE SEQUENCE [LARGE SCALE GENOMIC DNA]</scope>
    <source>
        <strain evidence="11 12">LEGE 00031</strain>
    </source>
</reference>
<evidence type="ECO:0000259" key="10">
    <source>
        <dbReference type="Pfam" id="PF13476"/>
    </source>
</evidence>
<gene>
    <name evidence="11" type="primary">recN</name>
    <name evidence="11" type="ORF">IQ217_00950</name>
</gene>
<protein>
    <recommendedName>
        <fullName evidence="2 8">DNA repair protein RecN</fullName>
    </recommendedName>
    <alternativeName>
        <fullName evidence="7 8">Recombination protein N</fullName>
    </alternativeName>
</protein>
<keyword evidence="4 8" id="KW-0227">DNA damage</keyword>
<comment type="similarity">
    <text evidence="1 8">Belongs to the RecN family.</text>
</comment>
<dbReference type="Gene3D" id="3.40.50.300">
    <property type="entry name" value="P-loop containing nucleotide triphosphate hydrolases"/>
    <property type="match status" value="2"/>
</dbReference>
<dbReference type="Pfam" id="PF13476">
    <property type="entry name" value="AAA_23"/>
    <property type="match status" value="1"/>
</dbReference>
<evidence type="ECO:0000256" key="3">
    <source>
        <dbReference type="ARBA" id="ARBA00022741"/>
    </source>
</evidence>
<evidence type="ECO:0000256" key="5">
    <source>
        <dbReference type="ARBA" id="ARBA00022840"/>
    </source>
</evidence>
<dbReference type="CDD" id="cd03241">
    <property type="entry name" value="ABC_RecN"/>
    <property type="match status" value="1"/>
</dbReference>
<dbReference type="NCBIfam" id="TIGR00634">
    <property type="entry name" value="recN"/>
    <property type="match status" value="1"/>
</dbReference>
<keyword evidence="6 8" id="KW-0234">DNA repair</keyword>
<evidence type="ECO:0000256" key="7">
    <source>
        <dbReference type="ARBA" id="ARBA00033408"/>
    </source>
</evidence>
<evidence type="ECO:0000256" key="4">
    <source>
        <dbReference type="ARBA" id="ARBA00022763"/>
    </source>
</evidence>
<dbReference type="EMBL" id="JADEVV010000002">
    <property type="protein sequence ID" value="MBE9252441.1"/>
    <property type="molecule type" value="Genomic_DNA"/>
</dbReference>
<dbReference type="InterPro" id="IPR038729">
    <property type="entry name" value="Rad50/SbcC_AAA"/>
</dbReference>
<keyword evidence="12" id="KW-1185">Reference proteome</keyword>
<evidence type="ECO:0000256" key="2">
    <source>
        <dbReference type="ARBA" id="ARBA00021315"/>
    </source>
</evidence>
<evidence type="ECO:0000313" key="11">
    <source>
        <dbReference type="EMBL" id="MBE9252441.1"/>
    </source>
</evidence>
<comment type="caution">
    <text evidence="11">The sequence shown here is derived from an EMBL/GenBank/DDBJ whole genome shotgun (WGS) entry which is preliminary data.</text>
</comment>
<proteinExistence type="inferred from homology"/>
<keyword evidence="3" id="KW-0547">Nucleotide-binding</keyword>
<feature type="domain" description="Rad50/SbcC-type AAA" evidence="10">
    <location>
        <begin position="4"/>
        <end position="204"/>
    </location>
</feature>
<comment type="function">
    <text evidence="8">May be involved in recombinational repair of damaged DNA.</text>
</comment>
<keyword evidence="9" id="KW-0175">Coiled coil</keyword>
<evidence type="ECO:0000256" key="6">
    <source>
        <dbReference type="ARBA" id="ARBA00023204"/>
    </source>
</evidence>
<feature type="coiled-coil region" evidence="9">
    <location>
        <begin position="344"/>
        <end position="371"/>
    </location>
</feature>